<reference evidence="7" key="1">
    <citation type="book" date="2010" name="EXTREMOPHILES" publisher="0:0-0">
        <title>Complete genome sequences of ten hyperthermophilic archaea reveal their metabolic capabilities and possible ecological roles.</title>
        <editorList>
            <person name="?"/>
        </editorList>
        <authorList>
            <person name="Ravin N.V."/>
            <person name="Mardanov A.V."/>
            <person name="Bonch-Osmolovskaya E.A."/>
            <person name="Skryabin K.G."/>
        </authorList>
    </citation>
    <scope>NUCLEOTIDE SEQUENCE [LARGE SCALE GENOMIC DNA]</scope>
    <source>
        <strain evidence="7">1505</strain>
    </source>
</reference>
<feature type="domain" description="Beta-ketoacyl-[acyl-carrier-protein] synthase III N-terminal" evidence="5">
    <location>
        <begin position="120"/>
        <end position="197"/>
    </location>
</feature>
<dbReference type="CDD" id="cd00830">
    <property type="entry name" value="KAS_III"/>
    <property type="match status" value="1"/>
</dbReference>
<dbReference type="GO" id="GO:0044550">
    <property type="term" value="P:secondary metabolite biosynthetic process"/>
    <property type="evidence" value="ECO:0007669"/>
    <property type="project" value="TreeGrafter"/>
</dbReference>
<organism evidence="6 7">
    <name type="scientific">Thermofilum adornatum 1505</name>
    <dbReference type="NCBI Taxonomy" id="697581"/>
    <lineage>
        <taxon>Archaea</taxon>
        <taxon>Thermoproteota</taxon>
        <taxon>Thermoprotei</taxon>
        <taxon>Thermofilales</taxon>
        <taxon>Thermofilaceae</taxon>
        <taxon>Thermofilum</taxon>
    </lineage>
</organism>
<keyword evidence="2" id="KW-0414">Isoprene biosynthesis</keyword>
<dbReference type="GO" id="GO:0006633">
    <property type="term" value="P:fatty acid biosynthetic process"/>
    <property type="evidence" value="ECO:0007669"/>
    <property type="project" value="InterPro"/>
</dbReference>
<name>A0A3G1A933_9CREN</name>
<dbReference type="RefSeq" id="WP_020963572.1">
    <property type="nucleotide sequence ID" value="NZ_CP007493.1"/>
</dbReference>
<dbReference type="PANTHER" id="PTHR34069">
    <property type="entry name" value="3-OXOACYL-[ACYL-CARRIER-PROTEIN] SYNTHASE 3"/>
    <property type="match status" value="1"/>
</dbReference>
<dbReference type="SUPFAM" id="SSF53901">
    <property type="entry name" value="Thiolase-like"/>
    <property type="match status" value="1"/>
</dbReference>
<keyword evidence="1 6" id="KW-0808">Transferase</keyword>
<sequence>MATKPEIKKYARIVSTGIALGKTLVTNDDYEKFFGLKLPDAWRNALENRIGIKHRYVSAPDQAPSDLAAEAARMALQNANLTIDDIDLIIFATDTPDFQTPPTVCAVHQKLGAKLKTGGFDINAACADNTIALMLAAQNIMLNEDVNYVLVVSPYTMTKFIDPQDVTASIFSDGAGAVILGPSSEPGYITGKIIADGSYTDYWGIYIGGARPVNENVVKEGWHKLRYLKRYPPDINLRHWPGLAQEVQKKANLTANDISYYFVTQVNREMIHQLMRLLGQPIEKAPTIMEKYGYTGSACVFMALHDTLTQGKIKKGDYIQFITSGVGFVMASAIFRWI</sequence>
<evidence type="ECO:0000256" key="1">
    <source>
        <dbReference type="ARBA" id="ARBA00022679"/>
    </source>
</evidence>
<evidence type="ECO:0000259" key="5">
    <source>
        <dbReference type="Pfam" id="PF08545"/>
    </source>
</evidence>
<dbReference type="GO" id="GO:0004315">
    <property type="term" value="F:3-oxoacyl-[acyl-carrier-protein] synthase activity"/>
    <property type="evidence" value="ECO:0007669"/>
    <property type="project" value="UniProtKB-EC"/>
</dbReference>
<dbReference type="AlphaFoldDB" id="A0A3G1A933"/>
<gene>
    <name evidence="6" type="ORF">TCARB_1049</name>
</gene>
<dbReference type="Pfam" id="PF08541">
    <property type="entry name" value="ACP_syn_III_C"/>
    <property type="match status" value="1"/>
</dbReference>
<dbReference type="GeneID" id="25406465"/>
<dbReference type="PANTHER" id="PTHR34069:SF2">
    <property type="entry name" value="BETA-KETOACYL-[ACYL-CARRIER-PROTEIN] SYNTHASE III"/>
    <property type="match status" value="1"/>
</dbReference>
<dbReference type="GO" id="GO:0008299">
    <property type="term" value="P:isoprenoid biosynthetic process"/>
    <property type="evidence" value="ECO:0007669"/>
    <property type="project" value="UniProtKB-KW"/>
</dbReference>
<protein>
    <submittedName>
        <fullName evidence="6">3-oxoacyl-[acyl-carrier-protein] synthase, KASIII</fullName>
        <ecNumber evidence="6">2.3.1.41</ecNumber>
    </submittedName>
</protein>
<accession>A0A3G1A933</accession>
<dbReference type="InterPro" id="IPR016039">
    <property type="entry name" value="Thiolase-like"/>
</dbReference>
<dbReference type="KEGG" id="tcb:TCARB_1049"/>
<keyword evidence="3 6" id="KW-0012">Acyltransferase</keyword>
<evidence type="ECO:0000256" key="3">
    <source>
        <dbReference type="ARBA" id="ARBA00023315"/>
    </source>
</evidence>
<proteinExistence type="predicted"/>
<dbReference type="Gene3D" id="3.40.47.10">
    <property type="match status" value="1"/>
</dbReference>
<dbReference type="GeneID" id="16574571"/>
<feature type="domain" description="Beta-ketoacyl-[acyl-carrier-protein] synthase III C-terminal" evidence="4">
    <location>
        <begin position="249"/>
        <end position="337"/>
    </location>
</feature>
<dbReference type="EMBL" id="CP007493">
    <property type="protein sequence ID" value="AJB42097.1"/>
    <property type="molecule type" value="Genomic_DNA"/>
</dbReference>
<dbReference type="Proteomes" id="UP000266720">
    <property type="component" value="Chromosome"/>
</dbReference>
<dbReference type="Pfam" id="PF08545">
    <property type="entry name" value="ACP_syn_III"/>
    <property type="match status" value="1"/>
</dbReference>
<dbReference type="InterPro" id="IPR013751">
    <property type="entry name" value="ACP_syn_III_N"/>
</dbReference>
<evidence type="ECO:0000313" key="6">
    <source>
        <dbReference type="EMBL" id="AJB42097.1"/>
    </source>
</evidence>
<dbReference type="STRING" id="697581.TCARB_1049"/>
<evidence type="ECO:0000313" key="7">
    <source>
        <dbReference type="Proteomes" id="UP000266720"/>
    </source>
</evidence>
<evidence type="ECO:0000259" key="4">
    <source>
        <dbReference type="Pfam" id="PF08541"/>
    </source>
</evidence>
<dbReference type="InterPro" id="IPR013747">
    <property type="entry name" value="ACP_syn_III_C"/>
</dbReference>
<dbReference type="EC" id="2.3.1.41" evidence="6"/>
<evidence type="ECO:0000256" key="2">
    <source>
        <dbReference type="ARBA" id="ARBA00023229"/>
    </source>
</evidence>